<sequence>MKLVDYDREHGLETWKFVKIETDKIHELDNFMSNGFRIWDSKTSRVVKTNLNLDEWLKNH</sequence>
<name>A0A7H0Y312_9BACL</name>
<dbReference type="AlphaFoldDB" id="A0A7H0Y312"/>
<evidence type="ECO:0000313" key="1">
    <source>
        <dbReference type="EMBL" id="QNR65470.1"/>
    </source>
</evidence>
<gene>
    <name evidence="1" type="ORF">IAQ67_16405</name>
</gene>
<protein>
    <submittedName>
        <fullName evidence="1">Uncharacterized protein</fullName>
    </submittedName>
</protein>
<proteinExistence type="predicted"/>
<dbReference type="Proteomes" id="UP000516384">
    <property type="component" value="Chromosome"/>
</dbReference>
<organism evidence="1 2">
    <name type="scientific">Paenibacillus peoriae</name>
    <dbReference type="NCBI Taxonomy" id="59893"/>
    <lineage>
        <taxon>Bacteria</taxon>
        <taxon>Bacillati</taxon>
        <taxon>Bacillota</taxon>
        <taxon>Bacilli</taxon>
        <taxon>Bacillales</taxon>
        <taxon>Paenibacillaceae</taxon>
        <taxon>Paenibacillus</taxon>
    </lineage>
</organism>
<accession>A0A7H0Y312</accession>
<reference evidence="1 2" key="1">
    <citation type="submission" date="2020-09" db="EMBL/GenBank/DDBJ databases">
        <title>Characterization of Paenibacillus peoriae strain ZF390 with broad-spectrum antimicrobial activity as a potential biocontrol agent.</title>
        <authorList>
            <person name="Li L."/>
            <person name="Zhao Y."/>
            <person name="Li B."/>
            <person name="Xie X."/>
        </authorList>
    </citation>
    <scope>NUCLEOTIDE SEQUENCE [LARGE SCALE GENOMIC DNA]</scope>
    <source>
        <strain evidence="1 2">ZF390</strain>
    </source>
</reference>
<evidence type="ECO:0000313" key="2">
    <source>
        <dbReference type="Proteomes" id="UP000516384"/>
    </source>
</evidence>
<dbReference type="EMBL" id="CP061172">
    <property type="protein sequence ID" value="QNR65470.1"/>
    <property type="molecule type" value="Genomic_DNA"/>
</dbReference>